<dbReference type="RefSeq" id="WP_379672418.1">
    <property type="nucleotide sequence ID" value="NZ_JBHUCJ010000137.1"/>
</dbReference>
<name>A0ABW6CK16_RAHSY</name>
<sequence>MNGKSNTVNPVKSWLKPLLTCVIGRHEGGADIGGQEEALYLAAALDLEHLLKDHGLFLSTNPLLEIPVPEIVLTQLANLLLDTWIGTLPAHIKPEEKIAQIRMEIAAGISAQKVHRMLRRLRQRGLYVASFASYQKVE</sequence>
<dbReference type="EMBL" id="JBHUCJ010000137">
    <property type="protein sequence ID" value="MFD3227059.1"/>
    <property type="molecule type" value="Genomic_DNA"/>
</dbReference>
<comment type="caution">
    <text evidence="1">The sequence shown here is derived from an EMBL/GenBank/DDBJ whole genome shotgun (WGS) entry which is preliminary data.</text>
</comment>
<dbReference type="Proteomes" id="UP001598201">
    <property type="component" value="Unassembled WGS sequence"/>
</dbReference>
<organism evidence="1 2">
    <name type="scientific">Rahnella sp. (strain Y9602)</name>
    <dbReference type="NCBI Taxonomy" id="2703885"/>
    <lineage>
        <taxon>Bacteria</taxon>
        <taxon>Pseudomonadati</taxon>
        <taxon>Pseudomonadota</taxon>
        <taxon>Gammaproteobacteria</taxon>
        <taxon>Enterobacterales</taxon>
        <taxon>Yersiniaceae</taxon>
        <taxon>Rahnella</taxon>
    </lineage>
</organism>
<reference evidence="1 2" key="1">
    <citation type="submission" date="2024-09" db="EMBL/GenBank/DDBJ databases">
        <title>Genomes of Rahnella.</title>
        <authorList>
            <person name="Mnguni F.C."/>
            <person name="Shin G.Y."/>
            <person name="Coutinho T."/>
        </authorList>
    </citation>
    <scope>NUCLEOTIDE SEQUENCE [LARGE SCALE GENOMIC DNA]</scope>
    <source>
        <strain evidence="1 2">20WA0057</strain>
    </source>
</reference>
<gene>
    <name evidence="1" type="ORF">ACFPK4_26345</name>
</gene>
<evidence type="ECO:0000313" key="1">
    <source>
        <dbReference type="EMBL" id="MFD3227059.1"/>
    </source>
</evidence>
<keyword evidence="2" id="KW-1185">Reference proteome</keyword>
<proteinExistence type="predicted"/>
<accession>A0ABW6CK16</accession>
<protein>
    <submittedName>
        <fullName evidence="1">Uncharacterized protein</fullName>
    </submittedName>
</protein>
<evidence type="ECO:0000313" key="2">
    <source>
        <dbReference type="Proteomes" id="UP001598201"/>
    </source>
</evidence>